<proteinExistence type="predicted"/>
<comment type="caution">
    <text evidence="1">The sequence shown here is derived from an EMBL/GenBank/DDBJ whole genome shotgun (WGS) entry which is preliminary data.</text>
</comment>
<evidence type="ECO:0000313" key="2">
    <source>
        <dbReference type="Proteomes" id="UP000789860"/>
    </source>
</evidence>
<gene>
    <name evidence="1" type="ORF">SCALOS_LOCUS3258</name>
</gene>
<protein>
    <submittedName>
        <fullName evidence="1">3270_t:CDS:1</fullName>
    </submittedName>
</protein>
<evidence type="ECO:0000313" key="1">
    <source>
        <dbReference type="EMBL" id="CAG8501400.1"/>
    </source>
</evidence>
<reference evidence="1" key="1">
    <citation type="submission" date="2021-06" db="EMBL/GenBank/DDBJ databases">
        <authorList>
            <person name="Kallberg Y."/>
            <person name="Tangrot J."/>
            <person name="Rosling A."/>
        </authorList>
    </citation>
    <scope>NUCLEOTIDE SEQUENCE</scope>
    <source>
        <strain evidence="1">AU212A</strain>
    </source>
</reference>
<organism evidence="1 2">
    <name type="scientific">Scutellospora calospora</name>
    <dbReference type="NCBI Taxonomy" id="85575"/>
    <lineage>
        <taxon>Eukaryota</taxon>
        <taxon>Fungi</taxon>
        <taxon>Fungi incertae sedis</taxon>
        <taxon>Mucoromycota</taxon>
        <taxon>Glomeromycotina</taxon>
        <taxon>Glomeromycetes</taxon>
        <taxon>Diversisporales</taxon>
        <taxon>Gigasporaceae</taxon>
        <taxon>Scutellospora</taxon>
    </lineage>
</organism>
<accession>A0ACA9L0X7</accession>
<sequence>MSSFSVGLKKIYLPNIIFRLMRTPTLPPNQVVFRVPPNINKFDIRDYLFHIYKLKVVDVRTMNYGAKHPVKKSDGSLRGKFTSKYKKAIVTLAEDFAYPPKPNKSELEHYNNRAEIDRLRFRRLAGWKSRPQRLNTRIEMMRKEDQ</sequence>
<dbReference type="Proteomes" id="UP000789860">
    <property type="component" value="Unassembled WGS sequence"/>
</dbReference>
<name>A0ACA9L0X7_9GLOM</name>
<dbReference type="EMBL" id="CAJVPM010003443">
    <property type="protein sequence ID" value="CAG8501400.1"/>
    <property type="molecule type" value="Genomic_DNA"/>
</dbReference>
<keyword evidence="2" id="KW-1185">Reference proteome</keyword>